<dbReference type="PRINTS" id="PR00081">
    <property type="entry name" value="GDHRDH"/>
</dbReference>
<evidence type="ECO:0000256" key="1">
    <source>
        <dbReference type="ARBA" id="ARBA00006484"/>
    </source>
</evidence>
<dbReference type="PRINTS" id="PR00080">
    <property type="entry name" value="SDRFAMILY"/>
</dbReference>
<dbReference type="Pfam" id="PF13561">
    <property type="entry name" value="adh_short_C2"/>
    <property type="match status" value="1"/>
</dbReference>
<protein>
    <submittedName>
        <fullName evidence="3">SDR family oxidoreductase</fullName>
    </submittedName>
</protein>
<evidence type="ECO:0000313" key="4">
    <source>
        <dbReference type="Proteomes" id="UP000831786"/>
    </source>
</evidence>
<dbReference type="CDD" id="cd05233">
    <property type="entry name" value="SDR_c"/>
    <property type="match status" value="1"/>
</dbReference>
<dbReference type="InterPro" id="IPR002347">
    <property type="entry name" value="SDR_fam"/>
</dbReference>
<dbReference type="PANTHER" id="PTHR42760">
    <property type="entry name" value="SHORT-CHAIN DEHYDROGENASES/REDUCTASES FAMILY MEMBER"/>
    <property type="match status" value="1"/>
</dbReference>
<dbReference type="PROSITE" id="PS00061">
    <property type="entry name" value="ADH_SHORT"/>
    <property type="match status" value="1"/>
</dbReference>
<gene>
    <name evidence="3" type="ORF">MUN78_01280</name>
</gene>
<dbReference type="InterPro" id="IPR036291">
    <property type="entry name" value="NAD(P)-bd_dom_sf"/>
</dbReference>
<dbReference type="InterPro" id="IPR020904">
    <property type="entry name" value="Sc_DH/Rdtase_CS"/>
</dbReference>
<dbReference type="InterPro" id="IPR057326">
    <property type="entry name" value="KR_dom"/>
</dbReference>
<accession>A0ABY4FML3</accession>
<dbReference type="PANTHER" id="PTHR42760:SF40">
    <property type="entry name" value="3-OXOACYL-[ACYL-CARRIER-PROTEIN] REDUCTASE, CHLOROPLASTIC"/>
    <property type="match status" value="1"/>
</dbReference>
<organism evidence="3 4">
    <name type="scientific">Leucobacter allii</name>
    <dbReference type="NCBI Taxonomy" id="2932247"/>
    <lineage>
        <taxon>Bacteria</taxon>
        <taxon>Bacillati</taxon>
        <taxon>Actinomycetota</taxon>
        <taxon>Actinomycetes</taxon>
        <taxon>Micrococcales</taxon>
        <taxon>Microbacteriaceae</taxon>
        <taxon>Leucobacter</taxon>
    </lineage>
</organism>
<sequence>MDLTRTLPRRVVVTGASSGIGRAVAEGVLAAGGRALAIDLRADAGWTADGLVQRAGDVADEARISEIFAEAPGLLGGAPDAVVHCAGVYRWKPLADTTADEWDASMRINGRGSFVVSREAARAMDGGAIVLLSSVAYGRGDETEPGAAYAASKGAIVSLARQLAVELGGRGIRVNAVAPGMISTPMLTLDATPGAVEALTARLPARRLGTVDDVAAACLFLASGAAGYITGETLHVDGGYLAS</sequence>
<name>A0ABY4FML3_9MICO</name>
<dbReference type="SMART" id="SM00822">
    <property type="entry name" value="PKS_KR"/>
    <property type="match status" value="1"/>
</dbReference>
<dbReference type="EMBL" id="CP095045">
    <property type="protein sequence ID" value="UOQ57507.1"/>
    <property type="molecule type" value="Genomic_DNA"/>
</dbReference>
<feature type="domain" description="Ketoreductase" evidence="2">
    <location>
        <begin position="9"/>
        <end position="180"/>
    </location>
</feature>
<comment type="similarity">
    <text evidence="1">Belongs to the short-chain dehydrogenases/reductases (SDR) family.</text>
</comment>
<dbReference type="SUPFAM" id="SSF51735">
    <property type="entry name" value="NAD(P)-binding Rossmann-fold domains"/>
    <property type="match status" value="1"/>
</dbReference>
<evidence type="ECO:0000259" key="2">
    <source>
        <dbReference type="SMART" id="SM00822"/>
    </source>
</evidence>
<dbReference type="RefSeq" id="WP_244728260.1">
    <property type="nucleotide sequence ID" value="NZ_CP095045.1"/>
</dbReference>
<proteinExistence type="inferred from homology"/>
<dbReference type="Gene3D" id="3.40.50.720">
    <property type="entry name" value="NAD(P)-binding Rossmann-like Domain"/>
    <property type="match status" value="1"/>
</dbReference>
<dbReference type="Proteomes" id="UP000831786">
    <property type="component" value="Chromosome"/>
</dbReference>
<reference evidence="3 4" key="1">
    <citation type="submission" date="2022-04" db="EMBL/GenBank/DDBJ databases">
        <title>Leucobacter sp. isolated from rhizosphere of garlic.</title>
        <authorList>
            <person name="Won M."/>
            <person name="Lee C.-M."/>
            <person name="Woen H.-Y."/>
            <person name="Kwon S.-W."/>
        </authorList>
    </citation>
    <scope>NUCLEOTIDE SEQUENCE [LARGE SCALE GENOMIC DNA]</scope>
    <source>
        <strain evidence="3 4">H21R-40</strain>
    </source>
</reference>
<evidence type="ECO:0000313" key="3">
    <source>
        <dbReference type="EMBL" id="UOQ57507.1"/>
    </source>
</evidence>
<keyword evidence="4" id="KW-1185">Reference proteome</keyword>